<comment type="caution">
    <text evidence="9">The sequence shown here is derived from an EMBL/GenBank/DDBJ whole genome shotgun (WGS) entry which is preliminary data.</text>
</comment>
<keyword evidence="7 8" id="KW-0472">Membrane</keyword>
<keyword evidence="4" id="KW-1003">Cell membrane</keyword>
<accession>A0ABW3RYF3</accession>
<evidence type="ECO:0000256" key="3">
    <source>
        <dbReference type="ARBA" id="ARBA00022448"/>
    </source>
</evidence>
<dbReference type="PANTHER" id="PTHR30472">
    <property type="entry name" value="FERRIC ENTEROBACTIN TRANSPORT SYSTEM PERMEASE PROTEIN"/>
    <property type="match status" value="1"/>
</dbReference>
<dbReference type="CDD" id="cd06550">
    <property type="entry name" value="TM_ABC_iron-siderophores_like"/>
    <property type="match status" value="1"/>
</dbReference>
<reference evidence="10" key="1">
    <citation type="journal article" date="2019" name="Int. J. Syst. Evol. Microbiol.">
        <title>The Global Catalogue of Microorganisms (GCM) 10K type strain sequencing project: providing services to taxonomists for standard genome sequencing and annotation.</title>
        <authorList>
            <consortium name="The Broad Institute Genomics Platform"/>
            <consortium name="The Broad Institute Genome Sequencing Center for Infectious Disease"/>
            <person name="Wu L."/>
            <person name="Ma J."/>
        </authorList>
    </citation>
    <scope>NUCLEOTIDE SEQUENCE [LARGE SCALE GENOMIC DNA]</scope>
    <source>
        <strain evidence="10">CCUG 59189</strain>
    </source>
</reference>
<dbReference type="PANTHER" id="PTHR30472:SF37">
    <property type="entry name" value="FE(3+) DICITRATE TRANSPORT SYSTEM PERMEASE PROTEIN FECD-RELATED"/>
    <property type="match status" value="1"/>
</dbReference>
<name>A0ABW3RYF3_9BACL</name>
<organism evidence="9 10">
    <name type="scientific">Paenibacillus puldeungensis</name>
    <dbReference type="NCBI Taxonomy" id="696536"/>
    <lineage>
        <taxon>Bacteria</taxon>
        <taxon>Bacillati</taxon>
        <taxon>Bacillota</taxon>
        <taxon>Bacilli</taxon>
        <taxon>Bacillales</taxon>
        <taxon>Paenibacillaceae</taxon>
        <taxon>Paenibacillus</taxon>
    </lineage>
</organism>
<protein>
    <submittedName>
        <fullName evidence="9">FecCD family ABC transporter permease</fullName>
    </submittedName>
</protein>
<evidence type="ECO:0000256" key="2">
    <source>
        <dbReference type="ARBA" id="ARBA00007935"/>
    </source>
</evidence>
<comment type="similarity">
    <text evidence="2">Belongs to the binding-protein-dependent transport system permease family. FecCD subfamily.</text>
</comment>
<evidence type="ECO:0000256" key="8">
    <source>
        <dbReference type="SAM" id="Phobius"/>
    </source>
</evidence>
<dbReference type="Pfam" id="PF01032">
    <property type="entry name" value="FecCD"/>
    <property type="match status" value="1"/>
</dbReference>
<keyword evidence="5 8" id="KW-0812">Transmembrane</keyword>
<dbReference type="Proteomes" id="UP001597262">
    <property type="component" value="Unassembled WGS sequence"/>
</dbReference>
<feature type="transmembrane region" description="Helical" evidence="8">
    <location>
        <begin position="53"/>
        <end position="74"/>
    </location>
</feature>
<evidence type="ECO:0000256" key="4">
    <source>
        <dbReference type="ARBA" id="ARBA00022475"/>
    </source>
</evidence>
<feature type="transmembrane region" description="Helical" evidence="8">
    <location>
        <begin position="190"/>
        <end position="207"/>
    </location>
</feature>
<feature type="transmembrane region" description="Helical" evidence="8">
    <location>
        <begin position="273"/>
        <end position="292"/>
    </location>
</feature>
<feature type="transmembrane region" description="Helical" evidence="8">
    <location>
        <begin position="86"/>
        <end position="105"/>
    </location>
</feature>
<evidence type="ECO:0000256" key="6">
    <source>
        <dbReference type="ARBA" id="ARBA00022989"/>
    </source>
</evidence>
<gene>
    <name evidence="9" type="ORF">ACFQ3W_14990</name>
</gene>
<proteinExistence type="inferred from homology"/>
<keyword evidence="10" id="KW-1185">Reference proteome</keyword>
<feature type="transmembrane region" description="Helical" evidence="8">
    <location>
        <begin position="228"/>
        <end position="253"/>
    </location>
</feature>
<feature type="transmembrane region" description="Helical" evidence="8">
    <location>
        <begin position="304"/>
        <end position="321"/>
    </location>
</feature>
<feature type="transmembrane region" description="Helical" evidence="8">
    <location>
        <begin position="111"/>
        <end position="131"/>
    </location>
</feature>
<evidence type="ECO:0000256" key="5">
    <source>
        <dbReference type="ARBA" id="ARBA00022692"/>
    </source>
</evidence>
<evidence type="ECO:0000313" key="9">
    <source>
        <dbReference type="EMBL" id="MFD1177598.1"/>
    </source>
</evidence>
<sequence>MNKRIRFTLIMLAGLSLLAAAALLSLRLGAVSTSFSEMLSGIMEGKGIVFKYRLPRLVIAVLVGINMALSGSVLQSVTRNPLAAPDIVGVSAGGGLAAVIMLLLFPSSPPLLLPVAAFAGAVVAGFIVYAASAGPGGIKPERLALAGVAISAGLHALITFMIVKFALDSAQALVWLKGSLYARSWQHAEMLWPWTVIGALVMLFNFRKINLLLLSEETVSGLGLRVHAVRLLLLGAAVGLAASSVAVAGTIGFVGLVVPHAARLLVGGSDSRLFLPVSALMGALLVTVADLLGRIILPPVEIPAGLITALIGAPYFIYLLVNRKSPAAG</sequence>
<evidence type="ECO:0000256" key="1">
    <source>
        <dbReference type="ARBA" id="ARBA00004651"/>
    </source>
</evidence>
<comment type="subcellular location">
    <subcellularLocation>
        <location evidence="1">Cell membrane</location>
        <topology evidence="1">Multi-pass membrane protein</topology>
    </subcellularLocation>
</comment>
<dbReference type="RefSeq" id="WP_379320043.1">
    <property type="nucleotide sequence ID" value="NZ_JBHTLM010000010.1"/>
</dbReference>
<keyword evidence="3" id="KW-0813">Transport</keyword>
<dbReference type="InterPro" id="IPR000522">
    <property type="entry name" value="ABC_transptr_permease_BtuC"/>
</dbReference>
<keyword evidence="6 8" id="KW-1133">Transmembrane helix</keyword>
<dbReference type="Gene3D" id="1.10.3470.10">
    <property type="entry name" value="ABC transporter involved in vitamin B12 uptake, BtuC"/>
    <property type="match status" value="1"/>
</dbReference>
<evidence type="ECO:0000313" key="10">
    <source>
        <dbReference type="Proteomes" id="UP001597262"/>
    </source>
</evidence>
<feature type="transmembrane region" description="Helical" evidence="8">
    <location>
        <begin position="143"/>
        <end position="167"/>
    </location>
</feature>
<dbReference type="SUPFAM" id="SSF81345">
    <property type="entry name" value="ABC transporter involved in vitamin B12 uptake, BtuC"/>
    <property type="match status" value="1"/>
</dbReference>
<dbReference type="InterPro" id="IPR037294">
    <property type="entry name" value="ABC_BtuC-like"/>
</dbReference>
<dbReference type="EMBL" id="JBHTLM010000010">
    <property type="protein sequence ID" value="MFD1177598.1"/>
    <property type="molecule type" value="Genomic_DNA"/>
</dbReference>
<evidence type="ECO:0000256" key="7">
    <source>
        <dbReference type="ARBA" id="ARBA00023136"/>
    </source>
</evidence>